<protein>
    <submittedName>
        <fullName evidence="2">Uncharacterized protein</fullName>
    </submittedName>
</protein>
<dbReference type="AlphaFoldDB" id="A0A1F5ZKE1"/>
<reference evidence="2 3" key="1">
    <citation type="journal article" date="2016" name="Nat. Commun.">
        <title>Thousands of microbial genomes shed light on interconnected biogeochemical processes in an aquifer system.</title>
        <authorList>
            <person name="Anantharaman K."/>
            <person name="Brown C.T."/>
            <person name="Hug L.A."/>
            <person name="Sharon I."/>
            <person name="Castelle C.J."/>
            <person name="Probst A.J."/>
            <person name="Thomas B.C."/>
            <person name="Singh A."/>
            <person name="Wilkins M.J."/>
            <person name="Karaoz U."/>
            <person name="Brodie E.L."/>
            <person name="Williams K.H."/>
            <person name="Hubbard S.S."/>
            <person name="Banfield J.F."/>
        </authorList>
    </citation>
    <scope>NUCLEOTIDE SEQUENCE [LARGE SCALE GENOMIC DNA]</scope>
</reference>
<evidence type="ECO:0000256" key="1">
    <source>
        <dbReference type="SAM" id="Phobius"/>
    </source>
</evidence>
<organism evidence="2 3">
    <name type="scientific">Candidatus Gottesmanbacteria bacterium RIFCSPHIGHO2_02_FULL_39_11</name>
    <dbReference type="NCBI Taxonomy" id="1798382"/>
    <lineage>
        <taxon>Bacteria</taxon>
        <taxon>Candidatus Gottesmaniibacteriota</taxon>
    </lineage>
</organism>
<dbReference type="EMBL" id="MFJL01000040">
    <property type="protein sequence ID" value="OGG12871.1"/>
    <property type="molecule type" value="Genomic_DNA"/>
</dbReference>
<feature type="transmembrane region" description="Helical" evidence="1">
    <location>
        <begin position="7"/>
        <end position="25"/>
    </location>
</feature>
<keyword evidence="1" id="KW-1133">Transmembrane helix</keyword>
<comment type="caution">
    <text evidence="2">The sequence shown here is derived from an EMBL/GenBank/DDBJ whole genome shotgun (WGS) entry which is preliminary data.</text>
</comment>
<keyword evidence="1" id="KW-0812">Transmembrane</keyword>
<proteinExistence type="predicted"/>
<dbReference type="STRING" id="1798382.A3D77_07975"/>
<evidence type="ECO:0000313" key="2">
    <source>
        <dbReference type="EMBL" id="OGG12871.1"/>
    </source>
</evidence>
<keyword evidence="1" id="KW-0472">Membrane</keyword>
<gene>
    <name evidence="2" type="ORF">A3D77_07975</name>
</gene>
<dbReference type="Proteomes" id="UP000176923">
    <property type="component" value="Unassembled WGS sequence"/>
</dbReference>
<accession>A0A1F5ZKE1</accession>
<sequence>MKSSNRLVLIPIALLCFFVIGYILIKENILNKNSAENTVLGVQTDSQPRSMFGFLNGIVDDTVTSTKENLSGKAQDVEKSVMATVETEAKNLAESQVTALKYQICANWGIVPATPSTNP</sequence>
<name>A0A1F5ZKE1_9BACT</name>
<evidence type="ECO:0000313" key="3">
    <source>
        <dbReference type="Proteomes" id="UP000176923"/>
    </source>
</evidence>